<dbReference type="InterPro" id="IPR017149">
    <property type="entry name" value="GSH_degradosome_Dug2"/>
</dbReference>
<dbReference type="STRING" id="1314783.A0A165LCQ6"/>
<dbReference type="InterPro" id="IPR036322">
    <property type="entry name" value="WD40_repeat_dom_sf"/>
</dbReference>
<feature type="region of interest" description="Disordered" evidence="8">
    <location>
        <begin position="161"/>
        <end position="182"/>
    </location>
</feature>
<dbReference type="InterPro" id="IPR015943">
    <property type="entry name" value="WD40/YVTN_repeat-like_dom_sf"/>
</dbReference>
<feature type="region of interest" description="Disordered" evidence="8">
    <location>
        <begin position="1"/>
        <end position="24"/>
    </location>
</feature>
<evidence type="ECO:0000256" key="3">
    <source>
        <dbReference type="ARBA" id="ARBA00022670"/>
    </source>
</evidence>
<feature type="repeat" description="WD" evidence="7">
    <location>
        <begin position="346"/>
        <end position="371"/>
    </location>
</feature>
<dbReference type="InterPro" id="IPR001680">
    <property type="entry name" value="WD40_rpt"/>
</dbReference>
<feature type="region of interest" description="Disordered" evidence="8">
    <location>
        <begin position="219"/>
        <end position="257"/>
    </location>
</feature>
<evidence type="ECO:0000256" key="7">
    <source>
        <dbReference type="PROSITE-ProRule" id="PRU00221"/>
    </source>
</evidence>
<dbReference type="GO" id="GO:0046872">
    <property type="term" value="F:metal ion binding"/>
    <property type="evidence" value="ECO:0007669"/>
    <property type="project" value="UniProtKB-KW"/>
</dbReference>
<dbReference type="Gene3D" id="3.30.70.360">
    <property type="match status" value="1"/>
</dbReference>
<name>A0A165LCQ6_9APHY</name>
<dbReference type="PANTHER" id="PTHR43270:SF8">
    <property type="entry name" value="DI- AND TRIPEPTIDASE DUG2-RELATED"/>
    <property type="match status" value="1"/>
</dbReference>
<dbReference type="AlphaFoldDB" id="A0A165LCQ6"/>
<dbReference type="Pfam" id="PF01546">
    <property type="entry name" value="Peptidase_M20"/>
    <property type="match status" value="1"/>
</dbReference>
<evidence type="ECO:0000313" key="10">
    <source>
        <dbReference type="EMBL" id="KZT64245.1"/>
    </source>
</evidence>
<evidence type="ECO:0000256" key="2">
    <source>
        <dbReference type="ARBA" id="ARBA00022574"/>
    </source>
</evidence>
<dbReference type="PRINTS" id="PR00320">
    <property type="entry name" value="GPROTEINBRPT"/>
</dbReference>
<dbReference type="SUPFAM" id="SSF50978">
    <property type="entry name" value="WD40 repeat-like"/>
    <property type="match status" value="1"/>
</dbReference>
<keyword evidence="2 7" id="KW-0853">WD repeat</keyword>
<evidence type="ECO:0000256" key="4">
    <source>
        <dbReference type="ARBA" id="ARBA00022723"/>
    </source>
</evidence>
<dbReference type="SMART" id="SM00320">
    <property type="entry name" value="WD40"/>
    <property type="match status" value="6"/>
</dbReference>
<keyword evidence="4" id="KW-0479">Metal-binding</keyword>
<dbReference type="InterPro" id="IPR002933">
    <property type="entry name" value="Peptidase_M20"/>
</dbReference>
<dbReference type="OrthoDB" id="7832001at2759"/>
<dbReference type="Gene3D" id="3.40.630.10">
    <property type="entry name" value="Zn peptidases"/>
    <property type="match status" value="1"/>
</dbReference>
<dbReference type="InterPro" id="IPR020472">
    <property type="entry name" value="WD40_PAC1"/>
</dbReference>
<dbReference type="GO" id="GO:0008233">
    <property type="term" value="F:peptidase activity"/>
    <property type="evidence" value="ECO:0007669"/>
    <property type="project" value="UniProtKB-KW"/>
</dbReference>
<organism evidence="10 11">
    <name type="scientific">Daedalea quercina L-15889</name>
    <dbReference type="NCBI Taxonomy" id="1314783"/>
    <lineage>
        <taxon>Eukaryota</taxon>
        <taxon>Fungi</taxon>
        <taxon>Dikarya</taxon>
        <taxon>Basidiomycota</taxon>
        <taxon>Agaricomycotina</taxon>
        <taxon>Agaricomycetes</taxon>
        <taxon>Polyporales</taxon>
        <taxon>Fomitopsis</taxon>
    </lineage>
</organism>
<keyword evidence="3" id="KW-0645">Protease</keyword>
<evidence type="ECO:0000256" key="5">
    <source>
        <dbReference type="ARBA" id="ARBA00022737"/>
    </source>
</evidence>
<dbReference type="PIRSF" id="PIRSF037237">
    <property type="entry name" value="Peptidase_WD_repeats_DUG2"/>
    <property type="match status" value="1"/>
</dbReference>
<comment type="similarity">
    <text evidence="1">Belongs to the peptidase M20A family.</text>
</comment>
<dbReference type="Gene3D" id="2.130.10.10">
    <property type="entry name" value="YVTN repeat-like/Quinoprotein amine dehydrogenase"/>
    <property type="match status" value="2"/>
</dbReference>
<evidence type="ECO:0000256" key="1">
    <source>
        <dbReference type="ARBA" id="ARBA00006247"/>
    </source>
</evidence>
<dbReference type="Proteomes" id="UP000076727">
    <property type="component" value="Unassembled WGS sequence"/>
</dbReference>
<dbReference type="EMBL" id="KV429135">
    <property type="protein sequence ID" value="KZT64245.1"/>
    <property type="molecule type" value="Genomic_DNA"/>
</dbReference>
<proteinExistence type="inferred from homology"/>
<reference evidence="10 11" key="1">
    <citation type="journal article" date="2016" name="Mol. Biol. Evol.">
        <title>Comparative Genomics of Early-Diverging Mushroom-Forming Fungi Provides Insights into the Origins of Lignocellulose Decay Capabilities.</title>
        <authorList>
            <person name="Nagy L.G."/>
            <person name="Riley R."/>
            <person name="Tritt A."/>
            <person name="Adam C."/>
            <person name="Daum C."/>
            <person name="Floudas D."/>
            <person name="Sun H."/>
            <person name="Yadav J.S."/>
            <person name="Pangilinan J."/>
            <person name="Larsson K.H."/>
            <person name="Matsuura K."/>
            <person name="Barry K."/>
            <person name="Labutti K."/>
            <person name="Kuo R."/>
            <person name="Ohm R.A."/>
            <person name="Bhattacharya S.S."/>
            <person name="Shirouzu T."/>
            <person name="Yoshinaga Y."/>
            <person name="Martin F.M."/>
            <person name="Grigoriev I.V."/>
            <person name="Hibbett D.S."/>
        </authorList>
    </citation>
    <scope>NUCLEOTIDE SEQUENCE [LARGE SCALE GENOMIC DNA]</scope>
    <source>
        <strain evidence="10 11">L-15889</strain>
    </source>
</reference>
<dbReference type="SUPFAM" id="SSF53187">
    <property type="entry name" value="Zn-dependent exopeptidases"/>
    <property type="match status" value="1"/>
</dbReference>
<accession>A0A165LCQ6</accession>
<feature type="repeat" description="WD" evidence="7">
    <location>
        <begin position="454"/>
        <end position="476"/>
    </location>
</feature>
<dbReference type="PANTHER" id="PTHR43270">
    <property type="entry name" value="BETA-ALA-HIS DIPEPTIDASE"/>
    <property type="match status" value="1"/>
</dbReference>
<dbReference type="GO" id="GO:0006751">
    <property type="term" value="P:glutathione catabolic process"/>
    <property type="evidence" value="ECO:0007669"/>
    <property type="project" value="InterPro"/>
</dbReference>
<keyword evidence="6" id="KW-0378">Hydrolase</keyword>
<feature type="repeat" description="WD" evidence="7">
    <location>
        <begin position="73"/>
        <end position="108"/>
    </location>
</feature>
<feature type="compositionally biased region" description="Pro residues" evidence="8">
    <location>
        <begin position="1"/>
        <end position="12"/>
    </location>
</feature>
<feature type="compositionally biased region" description="Low complexity" evidence="8">
    <location>
        <begin position="232"/>
        <end position="250"/>
    </location>
</feature>
<dbReference type="InterPro" id="IPR011650">
    <property type="entry name" value="Peptidase_M20_dimer"/>
</dbReference>
<dbReference type="PROSITE" id="PS50082">
    <property type="entry name" value="WD_REPEATS_2"/>
    <property type="match status" value="3"/>
</dbReference>
<gene>
    <name evidence="10" type="ORF">DAEQUDRAFT_732852</name>
</gene>
<evidence type="ECO:0000313" key="11">
    <source>
        <dbReference type="Proteomes" id="UP000076727"/>
    </source>
</evidence>
<evidence type="ECO:0000256" key="6">
    <source>
        <dbReference type="ARBA" id="ARBA00022801"/>
    </source>
</evidence>
<dbReference type="GO" id="GO:0006508">
    <property type="term" value="P:proteolysis"/>
    <property type="evidence" value="ECO:0007669"/>
    <property type="project" value="UniProtKB-KW"/>
</dbReference>
<keyword evidence="11" id="KW-1185">Reference proteome</keyword>
<feature type="compositionally biased region" description="Polar residues" evidence="8">
    <location>
        <begin position="161"/>
        <end position="181"/>
    </location>
</feature>
<feature type="domain" description="Peptidase M20 dimerisation" evidence="9">
    <location>
        <begin position="678"/>
        <end position="819"/>
    </location>
</feature>
<dbReference type="Pfam" id="PF00400">
    <property type="entry name" value="WD40"/>
    <property type="match status" value="2"/>
</dbReference>
<dbReference type="Pfam" id="PF07687">
    <property type="entry name" value="M20_dimer"/>
    <property type="match status" value="1"/>
</dbReference>
<sequence>MVADPSPSPTIPHPSLSRPFDSAERPPRLFHSLRQEHTSVLSVAADSTHLFSGGPAGDISVWDKDSLKHKATLSGHSGSILALEYAADKEWLFSASGDSTIRVWSTRTLIPLYIINPHGETDAGDLFSLVWCPVLQTLYFGCQDTSLQWFTFPSPLQTTSPSSVHFVSDDPSSSGRSTPTSARRAHKFFDSYPQYTRRPADLFARNPTCSSVNASHSNVHAHGVSLPPTPPSSSASLPSTSSSGSPARRSSSPHRPLVALQVPPSNAIYSAHYGYIYCMALVPSVREGSDDAPFDGTSERRDLQLVTGSGDESVKLWQLAPANPTPMLLHTFECCTGAVLAVVVRGETVYAGCQDGHLKVWDLETRTLVRVLITSENVDILSLSMLKSDLYVCLANGEVQRWSAQFEQTAAWKAHEGIVLTSVVTRISPPAVAEEVLLVDSEHRHEHDNVKFALVTGANDDQLKLWEVEPPRTRKSVHLSLVTDSDMEWGDSGNETMVYALSKFVSIPSVSNSAAHREDCRQAAIWLRKCFTQLGAEACLLPTGENTNPLVLGSFRGNQTKHRRPRILFYGHYDVIAAWPRGWYSDPFTLTGRDGYLYGRGATDNKGPVMAVACAAADLLGRRALDLDLVMLIEGEEEAGSGGFADAVKRNKNAIGPIDAILVSNSTWIAEDTPCITYGLRGVVHCNVQISSEGPDRHSGVDGGVTVEPMLDMLKLLGTLTDGKNRVAIPKFYDSVRPCSDDERQLYDVLSNITRTPAASLASRWREPSLTVHNVEVSGPRNSTVIPATVKAHVSVRIVPDQDLETIANGLREHLVTAFGEMQSPNKLKVSIDHTADWWLGDLDGPWFHALETAVQAEWGVEPLRIREGGSIPSVPYLEKEFSCHALHLPLGQSSDEAHLPNERISLSNLRRGKHVVERFLLNVGKSDLPRSPTEAVPPSYPV</sequence>
<dbReference type="InterPro" id="IPR051458">
    <property type="entry name" value="Cyt/Met_Dipeptidase"/>
</dbReference>
<protein>
    <submittedName>
        <fullName evidence="10">Zn-dependent exopeptidase</fullName>
    </submittedName>
</protein>
<keyword evidence="5" id="KW-0677">Repeat</keyword>
<dbReference type="PROSITE" id="PS50294">
    <property type="entry name" value="WD_REPEATS_REGION"/>
    <property type="match status" value="1"/>
</dbReference>
<evidence type="ECO:0000256" key="8">
    <source>
        <dbReference type="SAM" id="MobiDB-lite"/>
    </source>
</evidence>
<evidence type="ECO:0000259" key="9">
    <source>
        <dbReference type="Pfam" id="PF07687"/>
    </source>
</evidence>